<accession>A0A4Y7TGI1</accession>
<evidence type="ECO:0000256" key="2">
    <source>
        <dbReference type="ARBA" id="ARBA00022679"/>
    </source>
</evidence>
<evidence type="ECO:0000256" key="4">
    <source>
        <dbReference type="SAM" id="Phobius"/>
    </source>
</evidence>
<keyword evidence="4" id="KW-0472">Membrane</keyword>
<dbReference type="EMBL" id="QPFP01000014">
    <property type="protein sequence ID" value="TEB32672.1"/>
    <property type="molecule type" value="Genomic_DNA"/>
</dbReference>
<dbReference type="OrthoDB" id="202415at2759"/>
<keyword evidence="2" id="KW-0808">Transferase</keyword>
<evidence type="ECO:0000259" key="5">
    <source>
        <dbReference type="SMART" id="SM00672"/>
    </source>
</evidence>
<keyword evidence="4" id="KW-0812">Transmembrane</keyword>
<feature type="transmembrane region" description="Helical" evidence="4">
    <location>
        <begin position="12"/>
        <end position="28"/>
    </location>
</feature>
<evidence type="ECO:0000256" key="1">
    <source>
        <dbReference type="ARBA" id="ARBA00010118"/>
    </source>
</evidence>
<dbReference type="Proteomes" id="UP000298030">
    <property type="component" value="Unassembled WGS sequence"/>
</dbReference>
<dbReference type="STRING" id="71717.A0A4Y7TGI1"/>
<comment type="similarity">
    <text evidence="1">Belongs to the glycosyltransferase 90 family.</text>
</comment>
<name>A0A4Y7TGI1_COPMI</name>
<dbReference type="Pfam" id="PF05686">
    <property type="entry name" value="Glyco_transf_90"/>
    <property type="match status" value="1"/>
</dbReference>
<keyword evidence="7" id="KW-1185">Reference proteome</keyword>
<keyword evidence="4" id="KW-1133">Transmembrane helix</keyword>
<protein>
    <submittedName>
        <fullName evidence="6">Capsular associated protein</fullName>
    </submittedName>
</protein>
<dbReference type="PANTHER" id="PTHR12203">
    <property type="entry name" value="KDEL LYS-ASP-GLU-LEU CONTAINING - RELATED"/>
    <property type="match status" value="1"/>
</dbReference>
<dbReference type="PANTHER" id="PTHR12203:SF35">
    <property type="entry name" value="PROTEIN O-GLUCOSYLTRANSFERASE 1"/>
    <property type="match status" value="1"/>
</dbReference>
<dbReference type="InterPro" id="IPR051091">
    <property type="entry name" value="O-Glucosyltr/Glycosyltrsf_90"/>
</dbReference>
<evidence type="ECO:0000313" key="6">
    <source>
        <dbReference type="EMBL" id="TEB32672.1"/>
    </source>
</evidence>
<reference evidence="6 7" key="1">
    <citation type="journal article" date="2019" name="Nat. Ecol. Evol.">
        <title>Megaphylogeny resolves global patterns of mushroom evolution.</title>
        <authorList>
            <person name="Varga T."/>
            <person name="Krizsan K."/>
            <person name="Foldi C."/>
            <person name="Dima B."/>
            <person name="Sanchez-Garcia M."/>
            <person name="Sanchez-Ramirez S."/>
            <person name="Szollosi G.J."/>
            <person name="Szarkandi J.G."/>
            <person name="Papp V."/>
            <person name="Albert L."/>
            <person name="Andreopoulos W."/>
            <person name="Angelini C."/>
            <person name="Antonin V."/>
            <person name="Barry K.W."/>
            <person name="Bougher N.L."/>
            <person name="Buchanan P."/>
            <person name="Buyck B."/>
            <person name="Bense V."/>
            <person name="Catcheside P."/>
            <person name="Chovatia M."/>
            <person name="Cooper J."/>
            <person name="Damon W."/>
            <person name="Desjardin D."/>
            <person name="Finy P."/>
            <person name="Geml J."/>
            <person name="Haridas S."/>
            <person name="Hughes K."/>
            <person name="Justo A."/>
            <person name="Karasinski D."/>
            <person name="Kautmanova I."/>
            <person name="Kiss B."/>
            <person name="Kocsube S."/>
            <person name="Kotiranta H."/>
            <person name="LaButti K.M."/>
            <person name="Lechner B.E."/>
            <person name="Liimatainen K."/>
            <person name="Lipzen A."/>
            <person name="Lukacs Z."/>
            <person name="Mihaltcheva S."/>
            <person name="Morgado L.N."/>
            <person name="Niskanen T."/>
            <person name="Noordeloos M.E."/>
            <person name="Ohm R.A."/>
            <person name="Ortiz-Santana B."/>
            <person name="Ovrebo C."/>
            <person name="Racz N."/>
            <person name="Riley R."/>
            <person name="Savchenko A."/>
            <person name="Shiryaev A."/>
            <person name="Soop K."/>
            <person name="Spirin V."/>
            <person name="Szebenyi C."/>
            <person name="Tomsovsky M."/>
            <person name="Tulloss R.E."/>
            <person name="Uehling J."/>
            <person name="Grigoriev I.V."/>
            <person name="Vagvolgyi C."/>
            <person name="Papp T."/>
            <person name="Martin F.M."/>
            <person name="Miettinen O."/>
            <person name="Hibbett D.S."/>
            <person name="Nagy L.G."/>
        </authorList>
    </citation>
    <scope>NUCLEOTIDE SEQUENCE [LARGE SCALE GENOMIC DNA]</scope>
    <source>
        <strain evidence="6 7">FP101781</strain>
    </source>
</reference>
<feature type="region of interest" description="Disordered" evidence="3">
    <location>
        <begin position="38"/>
        <end position="58"/>
    </location>
</feature>
<feature type="domain" description="Glycosyl transferase CAP10" evidence="5">
    <location>
        <begin position="307"/>
        <end position="606"/>
    </location>
</feature>
<dbReference type="GO" id="GO:0016740">
    <property type="term" value="F:transferase activity"/>
    <property type="evidence" value="ECO:0007669"/>
    <property type="project" value="UniProtKB-KW"/>
</dbReference>
<gene>
    <name evidence="6" type="ORF">FA13DRAFT_220022</name>
</gene>
<dbReference type="AlphaFoldDB" id="A0A4Y7TGI1"/>
<proteinExistence type="inferred from homology"/>
<sequence length="645" mass="75125">MRARRALRCLSLNHLLLVLFFVCLFVFWRNGFRQRHPEDYEEEDTREGQTPWTRGMNRWSTGSTRVQEHARGQNPIEHPIPKLMEEAEKKFSAKLARQSKTLEDAVKEYRRRYKREPPNGFDEWWDFAQEYKFKMVDEFDILMEDMAPFYALPGLEVRRRVWQVGQLPSIDLVRIKDGVITVQNMKKGFKDSETSARARGFRSMMGKFTKYLPDMDFPINAKAEGRVLIPWDHQQYPNLTRQDSSGGVDDMLGGPFNPDWGADGNIWEAWRRTCHPDTTSRRLYSSLRSPFVFSSKNYLKGGSSPAAGDDFEFAKDTAADFDFCTHPHEHYTQGHFFTDWRSIPVLYPVFSPARAKGFMDVRIPSHYYYGSTKGYTYGWDFDKKVLTPVDKMEKPWEEKVDKIFWRGATTGGGSHPPGFSPQYHRHRYLRMTSDRSNKTRVVTFNAPNTTHWQSAEVPISTLNDEIMDAAFVKVSGLYPGGLTALMEQHRFSEPVPLGKHWSYKYLVDLDGMSYSGRFMSFLASDSVPIKATVYTEFFSDWIQPWVHFIPLSPSYKEIYNIFTYFNGPTKGMLEAINSTSASLPPEERKSPEDERLRKIAMAGKEWKKTIGRTLDMEVYVYRLCLEWARLWADDRDAMNYVPRKT</sequence>
<dbReference type="InterPro" id="IPR006598">
    <property type="entry name" value="CAP10"/>
</dbReference>
<evidence type="ECO:0000313" key="7">
    <source>
        <dbReference type="Proteomes" id="UP000298030"/>
    </source>
</evidence>
<comment type="caution">
    <text evidence="6">The sequence shown here is derived from an EMBL/GenBank/DDBJ whole genome shotgun (WGS) entry which is preliminary data.</text>
</comment>
<dbReference type="SMART" id="SM00672">
    <property type="entry name" value="CAP10"/>
    <property type="match status" value="1"/>
</dbReference>
<organism evidence="6 7">
    <name type="scientific">Coprinellus micaceus</name>
    <name type="common">Glistening ink-cap mushroom</name>
    <name type="synonym">Coprinus micaceus</name>
    <dbReference type="NCBI Taxonomy" id="71717"/>
    <lineage>
        <taxon>Eukaryota</taxon>
        <taxon>Fungi</taxon>
        <taxon>Dikarya</taxon>
        <taxon>Basidiomycota</taxon>
        <taxon>Agaricomycotina</taxon>
        <taxon>Agaricomycetes</taxon>
        <taxon>Agaricomycetidae</taxon>
        <taxon>Agaricales</taxon>
        <taxon>Agaricineae</taxon>
        <taxon>Psathyrellaceae</taxon>
        <taxon>Coprinellus</taxon>
    </lineage>
</organism>
<evidence type="ECO:0000256" key="3">
    <source>
        <dbReference type="SAM" id="MobiDB-lite"/>
    </source>
</evidence>
<feature type="compositionally biased region" description="Polar residues" evidence="3">
    <location>
        <begin position="48"/>
        <end position="58"/>
    </location>
</feature>